<organism evidence="1 3">
    <name type="scientific">Phytophthora kernoviae</name>
    <dbReference type="NCBI Taxonomy" id="325452"/>
    <lineage>
        <taxon>Eukaryota</taxon>
        <taxon>Sar</taxon>
        <taxon>Stramenopiles</taxon>
        <taxon>Oomycota</taxon>
        <taxon>Peronosporomycetes</taxon>
        <taxon>Peronosporales</taxon>
        <taxon>Peronosporaceae</taxon>
        <taxon>Phytophthora</taxon>
    </lineage>
</organism>
<dbReference type="Proteomes" id="UP000277300">
    <property type="component" value="Unassembled WGS sequence"/>
</dbReference>
<reference evidence="3 4" key="1">
    <citation type="submission" date="2018-07" db="EMBL/GenBank/DDBJ databases">
        <title>Genome sequencing of oomycete isolates from Chile give support for New Zealand origin for Phytophthora kernoviae and make available the first Nothophytophthora sp. genome.</title>
        <authorList>
            <person name="Studholme D.J."/>
            <person name="Sanfuentes E."/>
            <person name="Panda P."/>
            <person name="Hill R."/>
            <person name="Sambles C."/>
            <person name="Grant M."/>
            <person name="Williams N.M."/>
            <person name="Mcdougal R.L."/>
        </authorList>
    </citation>
    <scope>NUCLEOTIDE SEQUENCE [LARGE SCALE GENOMIC DNA]</scope>
    <source>
        <strain evidence="1">Chile6</strain>
        <strain evidence="2">Chile7</strain>
    </source>
</reference>
<name>A0A3F2RFQ0_9STRA</name>
<protein>
    <recommendedName>
        <fullName evidence="5">HTH psq-type domain-containing protein</fullName>
    </recommendedName>
</protein>
<evidence type="ECO:0008006" key="5">
    <source>
        <dbReference type="Google" id="ProtNLM"/>
    </source>
</evidence>
<sequence length="280" mass="31097">MEVSAHRYLSEADEKEALRILRDLLRHQNRVTSDDIRLAVRYVASKGGSIAIPSDFPPSRWVLEFKRVHGFIQLNSFVYGGEGPSINRIHKPGSVASRAIRGGTADEVSDNTAIVSSDKRGYKSSHTVSAETWEKAIAAVEEQGMSLRAAAKVYRVHFAALHRRVKKRAQGGQSEGMSNGYFHPSDEAGIVRVVVTRAELGVLMTFNELLALVEASALQKLPAISVDSDQKNSNEFQEWPFKLSRASCIIRPAAFAQITWRWADLAYYELEQEVGVVLGR</sequence>
<gene>
    <name evidence="2" type="ORF">BBJ29_007479</name>
    <name evidence="1" type="ORF">BBP00_00008907</name>
</gene>
<evidence type="ECO:0000313" key="3">
    <source>
        <dbReference type="Proteomes" id="UP000277300"/>
    </source>
</evidence>
<dbReference type="EMBL" id="MBAD02001352">
    <property type="protein sequence ID" value="RLN55537.1"/>
    <property type="molecule type" value="Genomic_DNA"/>
</dbReference>
<proteinExistence type="predicted"/>
<dbReference type="Proteomes" id="UP000284657">
    <property type="component" value="Unassembled WGS sequence"/>
</dbReference>
<evidence type="ECO:0000313" key="1">
    <source>
        <dbReference type="EMBL" id="RLN54527.1"/>
    </source>
</evidence>
<dbReference type="AlphaFoldDB" id="A0A3F2RFQ0"/>
<accession>A0A3F2RFQ0</accession>
<comment type="caution">
    <text evidence="1">The sequence shown here is derived from an EMBL/GenBank/DDBJ whole genome shotgun (WGS) entry which is preliminary data.</text>
</comment>
<dbReference type="OrthoDB" id="164955at2759"/>
<dbReference type="Gene3D" id="1.10.10.60">
    <property type="entry name" value="Homeodomain-like"/>
    <property type="match status" value="1"/>
</dbReference>
<evidence type="ECO:0000313" key="2">
    <source>
        <dbReference type="EMBL" id="RLN55537.1"/>
    </source>
</evidence>
<dbReference type="EMBL" id="MBDO02000508">
    <property type="protein sequence ID" value="RLN54527.1"/>
    <property type="molecule type" value="Genomic_DNA"/>
</dbReference>
<evidence type="ECO:0000313" key="4">
    <source>
        <dbReference type="Proteomes" id="UP000284657"/>
    </source>
</evidence>